<dbReference type="GO" id="GO:0020037">
    <property type="term" value="F:heme binding"/>
    <property type="evidence" value="ECO:0007669"/>
    <property type="project" value="InterPro"/>
</dbReference>
<dbReference type="InterPro" id="IPR050121">
    <property type="entry name" value="Cytochrome_P450_monoxygenase"/>
</dbReference>
<dbReference type="GeneID" id="70191131"/>
<comment type="cofactor">
    <cofactor evidence="1 8">
        <name>heme</name>
        <dbReference type="ChEBI" id="CHEBI:30413"/>
    </cofactor>
</comment>
<gene>
    <name evidence="10" type="ORF">B0I36DRAFT_397555</name>
</gene>
<dbReference type="InterPro" id="IPR036396">
    <property type="entry name" value="Cyt_P450_sf"/>
</dbReference>
<dbReference type="PANTHER" id="PTHR24305">
    <property type="entry name" value="CYTOCHROME P450"/>
    <property type="match status" value="1"/>
</dbReference>
<keyword evidence="7" id="KW-0503">Monooxygenase</keyword>
<dbReference type="Gene3D" id="1.10.630.10">
    <property type="entry name" value="Cytochrome P450"/>
    <property type="match status" value="1"/>
</dbReference>
<evidence type="ECO:0000256" key="6">
    <source>
        <dbReference type="ARBA" id="ARBA00023004"/>
    </source>
</evidence>
<dbReference type="InterPro" id="IPR001128">
    <property type="entry name" value="Cyt_P450"/>
</dbReference>
<dbReference type="PANTHER" id="PTHR24305:SF187">
    <property type="entry name" value="P450, PUTATIVE (EUROFUNG)-RELATED"/>
    <property type="match status" value="1"/>
</dbReference>
<dbReference type="AlphaFoldDB" id="A0A9P8XT90"/>
<feature type="transmembrane region" description="Helical" evidence="9">
    <location>
        <begin position="69"/>
        <end position="92"/>
    </location>
</feature>
<dbReference type="SUPFAM" id="SSF48264">
    <property type="entry name" value="Cytochrome P450"/>
    <property type="match status" value="1"/>
</dbReference>
<organism evidence="10 11">
    <name type="scientific">Microdochium trichocladiopsis</name>
    <dbReference type="NCBI Taxonomy" id="1682393"/>
    <lineage>
        <taxon>Eukaryota</taxon>
        <taxon>Fungi</taxon>
        <taxon>Dikarya</taxon>
        <taxon>Ascomycota</taxon>
        <taxon>Pezizomycotina</taxon>
        <taxon>Sordariomycetes</taxon>
        <taxon>Xylariomycetidae</taxon>
        <taxon>Xylariales</taxon>
        <taxon>Microdochiaceae</taxon>
        <taxon>Microdochium</taxon>
    </lineage>
</organism>
<evidence type="ECO:0000256" key="1">
    <source>
        <dbReference type="ARBA" id="ARBA00001971"/>
    </source>
</evidence>
<dbReference type="OrthoDB" id="6692864at2759"/>
<evidence type="ECO:0000313" key="11">
    <source>
        <dbReference type="Proteomes" id="UP000756346"/>
    </source>
</evidence>
<feature type="transmembrane region" description="Helical" evidence="9">
    <location>
        <begin position="339"/>
        <end position="362"/>
    </location>
</feature>
<proteinExistence type="inferred from homology"/>
<accession>A0A9P8XT90</accession>
<evidence type="ECO:0000256" key="3">
    <source>
        <dbReference type="ARBA" id="ARBA00022617"/>
    </source>
</evidence>
<reference evidence="10" key="1">
    <citation type="journal article" date="2021" name="Nat. Commun.">
        <title>Genetic determinants of endophytism in the Arabidopsis root mycobiome.</title>
        <authorList>
            <person name="Mesny F."/>
            <person name="Miyauchi S."/>
            <person name="Thiergart T."/>
            <person name="Pickel B."/>
            <person name="Atanasova L."/>
            <person name="Karlsson M."/>
            <person name="Huettel B."/>
            <person name="Barry K.W."/>
            <person name="Haridas S."/>
            <person name="Chen C."/>
            <person name="Bauer D."/>
            <person name="Andreopoulos W."/>
            <person name="Pangilinan J."/>
            <person name="LaButti K."/>
            <person name="Riley R."/>
            <person name="Lipzen A."/>
            <person name="Clum A."/>
            <person name="Drula E."/>
            <person name="Henrissat B."/>
            <person name="Kohler A."/>
            <person name="Grigoriev I.V."/>
            <person name="Martin F.M."/>
            <person name="Hacquard S."/>
        </authorList>
    </citation>
    <scope>NUCLEOTIDE SEQUENCE</scope>
    <source>
        <strain evidence="10">MPI-CAGE-CH-0230</strain>
    </source>
</reference>
<evidence type="ECO:0000256" key="9">
    <source>
        <dbReference type="SAM" id="Phobius"/>
    </source>
</evidence>
<evidence type="ECO:0000256" key="7">
    <source>
        <dbReference type="ARBA" id="ARBA00023033"/>
    </source>
</evidence>
<feature type="transmembrane region" description="Helical" evidence="9">
    <location>
        <begin position="266"/>
        <end position="286"/>
    </location>
</feature>
<keyword evidence="9" id="KW-1133">Transmembrane helix</keyword>
<sequence length="544" mass="61012">MPPSSLDDPLARVAAFAVGVASHLSLFRFGEWHLSTVKLVLSFTAVQAATITLLPRAEQPLGTNGSHFAAARVSVTLGALWIAGVFVSMLIYRGFFHRLCRFPGPFMARFSNFYVTGLSAKRLRLYKEVQQLHRQYGDIVRLGPQELSINNAEVFAAVSAPNSPCTKSDWYDLMRPMVALQHVRNHAEHAARRKVWDRGFSAKDYEPRVTNYTSQLLGKIARSEGKPLNVSDWFNFYSFDVMGDLAWGKSFGMLRDGIKHYFMKSLHADMTSVGIFTHLVWLFPIFKATPILNATHLEFWGWVNSQMKPEKADVFSWLLEDYESKPRTKQEEIDLTGDAYLIAVAGSDTTAASLTCLFFLLATNPKVLKALQKEIDHAYESTANSTPDSLALGKLTYLNAVINETIRLHPPVPSGLARETPAEGLTVGDLYIPGNTIVQVPSHTIFHNERYWGRPNDFIPERWTDQPELIKDGSVYAPFGFGRYSCIGKQLGLMEIRYVTAELVRRYDVKLAPGQTADGFIEGKRDTFTLALGKLDLVFNKRSA</sequence>
<evidence type="ECO:0000256" key="2">
    <source>
        <dbReference type="ARBA" id="ARBA00010617"/>
    </source>
</evidence>
<dbReference type="GO" id="GO:0005506">
    <property type="term" value="F:iron ion binding"/>
    <property type="evidence" value="ECO:0007669"/>
    <property type="project" value="InterPro"/>
</dbReference>
<evidence type="ECO:0000313" key="10">
    <source>
        <dbReference type="EMBL" id="KAH7014166.1"/>
    </source>
</evidence>
<dbReference type="GO" id="GO:0004497">
    <property type="term" value="F:monooxygenase activity"/>
    <property type="evidence" value="ECO:0007669"/>
    <property type="project" value="UniProtKB-KW"/>
</dbReference>
<keyword evidence="9" id="KW-0812">Transmembrane</keyword>
<protein>
    <submittedName>
        <fullName evidence="10">Cytochrome P450</fullName>
    </submittedName>
</protein>
<keyword evidence="6 8" id="KW-0408">Iron</keyword>
<dbReference type="PRINTS" id="PR00463">
    <property type="entry name" value="EP450I"/>
</dbReference>
<name>A0A9P8XT90_9PEZI</name>
<keyword evidence="5" id="KW-0560">Oxidoreductase</keyword>
<dbReference type="InterPro" id="IPR002401">
    <property type="entry name" value="Cyt_P450_E_grp-I"/>
</dbReference>
<keyword evidence="11" id="KW-1185">Reference proteome</keyword>
<feature type="transmembrane region" description="Helical" evidence="9">
    <location>
        <begin position="37"/>
        <end position="57"/>
    </location>
</feature>
<keyword evidence="4 8" id="KW-0479">Metal-binding</keyword>
<feature type="transmembrane region" description="Helical" evidence="9">
    <location>
        <begin position="12"/>
        <end position="30"/>
    </location>
</feature>
<comment type="caution">
    <text evidence="10">The sequence shown here is derived from an EMBL/GenBank/DDBJ whole genome shotgun (WGS) entry which is preliminary data.</text>
</comment>
<evidence type="ECO:0000256" key="5">
    <source>
        <dbReference type="ARBA" id="ARBA00023002"/>
    </source>
</evidence>
<dbReference type="PRINTS" id="PR00385">
    <property type="entry name" value="P450"/>
</dbReference>
<keyword evidence="9" id="KW-0472">Membrane</keyword>
<evidence type="ECO:0000256" key="8">
    <source>
        <dbReference type="PIRSR" id="PIRSR602401-1"/>
    </source>
</evidence>
<evidence type="ECO:0000256" key="4">
    <source>
        <dbReference type="ARBA" id="ARBA00022723"/>
    </source>
</evidence>
<dbReference type="RefSeq" id="XP_046005133.1">
    <property type="nucleotide sequence ID" value="XM_046161585.1"/>
</dbReference>
<dbReference type="EMBL" id="JAGTJQ010000013">
    <property type="protein sequence ID" value="KAH7014166.1"/>
    <property type="molecule type" value="Genomic_DNA"/>
</dbReference>
<dbReference type="CDD" id="cd11061">
    <property type="entry name" value="CYP67-like"/>
    <property type="match status" value="1"/>
</dbReference>
<comment type="similarity">
    <text evidence="2">Belongs to the cytochrome P450 family.</text>
</comment>
<dbReference type="Proteomes" id="UP000756346">
    <property type="component" value="Unassembled WGS sequence"/>
</dbReference>
<keyword evidence="3 8" id="KW-0349">Heme</keyword>
<dbReference type="GO" id="GO:0016705">
    <property type="term" value="F:oxidoreductase activity, acting on paired donors, with incorporation or reduction of molecular oxygen"/>
    <property type="evidence" value="ECO:0007669"/>
    <property type="project" value="InterPro"/>
</dbReference>
<dbReference type="Pfam" id="PF00067">
    <property type="entry name" value="p450"/>
    <property type="match status" value="1"/>
</dbReference>
<feature type="binding site" description="axial binding residue" evidence="8">
    <location>
        <position position="486"/>
    </location>
    <ligand>
        <name>heme</name>
        <dbReference type="ChEBI" id="CHEBI:30413"/>
    </ligand>
    <ligandPart>
        <name>Fe</name>
        <dbReference type="ChEBI" id="CHEBI:18248"/>
    </ligandPart>
</feature>